<dbReference type="InterPro" id="IPR001766">
    <property type="entry name" value="Fork_head_dom"/>
</dbReference>
<dbReference type="PROSITE" id="PS50039">
    <property type="entry name" value="FORK_HEAD_3"/>
    <property type="match status" value="1"/>
</dbReference>
<evidence type="ECO:0000256" key="2">
    <source>
        <dbReference type="PROSITE-ProRule" id="PRU00089"/>
    </source>
</evidence>
<dbReference type="EMBL" id="JAVFWL010000005">
    <property type="protein sequence ID" value="KAK6756173.1"/>
    <property type="molecule type" value="Genomic_DNA"/>
</dbReference>
<comment type="caution">
    <text evidence="5">The sequence shown here is derived from an EMBL/GenBank/DDBJ whole genome shotgun (WGS) entry which is preliminary data.</text>
</comment>
<evidence type="ECO:0000259" key="4">
    <source>
        <dbReference type="PROSITE" id="PS50039"/>
    </source>
</evidence>
<keyword evidence="6" id="KW-1185">Reference proteome</keyword>
<dbReference type="Gene3D" id="1.10.10.10">
    <property type="entry name" value="Winged helix-like DNA-binding domain superfamily/Winged helix DNA-binding domain"/>
    <property type="match status" value="1"/>
</dbReference>
<feature type="region of interest" description="Disordered" evidence="3">
    <location>
        <begin position="316"/>
        <end position="336"/>
    </location>
</feature>
<evidence type="ECO:0000256" key="1">
    <source>
        <dbReference type="ARBA" id="ARBA00023125"/>
    </source>
</evidence>
<name>A0ABR1E0X9_NECAM</name>
<dbReference type="Pfam" id="PF00250">
    <property type="entry name" value="Forkhead"/>
    <property type="match status" value="1"/>
</dbReference>
<gene>
    <name evidence="5" type="primary">Necator_chrV.g19311</name>
    <name evidence="5" type="ORF">RB195_014519</name>
</gene>
<reference evidence="5 6" key="1">
    <citation type="submission" date="2023-08" db="EMBL/GenBank/DDBJ databases">
        <title>A Necator americanus chromosomal reference genome.</title>
        <authorList>
            <person name="Ilik V."/>
            <person name="Petrzelkova K.J."/>
            <person name="Pardy F."/>
            <person name="Fuh T."/>
            <person name="Niatou-Singa F.S."/>
            <person name="Gouil Q."/>
            <person name="Baker L."/>
            <person name="Ritchie M.E."/>
            <person name="Jex A.R."/>
            <person name="Gazzola D."/>
            <person name="Li H."/>
            <person name="Toshio Fujiwara R."/>
            <person name="Zhan B."/>
            <person name="Aroian R.V."/>
            <person name="Pafco B."/>
            <person name="Schwarz E.M."/>
        </authorList>
    </citation>
    <scope>NUCLEOTIDE SEQUENCE [LARGE SCALE GENOMIC DNA]</scope>
    <source>
        <strain evidence="5 6">Aroian</strain>
        <tissue evidence="5">Whole animal</tissue>
    </source>
</reference>
<dbReference type="Proteomes" id="UP001303046">
    <property type="component" value="Unassembled WGS sequence"/>
</dbReference>
<dbReference type="InterPro" id="IPR036388">
    <property type="entry name" value="WH-like_DNA-bd_sf"/>
</dbReference>
<proteinExistence type="predicted"/>
<dbReference type="InterPro" id="IPR036390">
    <property type="entry name" value="WH_DNA-bd_sf"/>
</dbReference>
<keyword evidence="2" id="KW-0539">Nucleus</keyword>
<comment type="subcellular location">
    <subcellularLocation>
        <location evidence="2">Nucleus</location>
    </subcellularLocation>
</comment>
<dbReference type="SMART" id="SM00339">
    <property type="entry name" value="FH"/>
    <property type="match status" value="1"/>
</dbReference>
<keyword evidence="1 2" id="KW-0238">DNA-binding</keyword>
<protein>
    <recommendedName>
        <fullName evidence="4">Fork-head domain-containing protein</fullName>
    </recommendedName>
</protein>
<organism evidence="5 6">
    <name type="scientific">Necator americanus</name>
    <name type="common">Human hookworm</name>
    <dbReference type="NCBI Taxonomy" id="51031"/>
    <lineage>
        <taxon>Eukaryota</taxon>
        <taxon>Metazoa</taxon>
        <taxon>Ecdysozoa</taxon>
        <taxon>Nematoda</taxon>
        <taxon>Chromadorea</taxon>
        <taxon>Rhabditida</taxon>
        <taxon>Rhabditina</taxon>
        <taxon>Rhabditomorpha</taxon>
        <taxon>Strongyloidea</taxon>
        <taxon>Ancylostomatidae</taxon>
        <taxon>Bunostominae</taxon>
        <taxon>Necator</taxon>
    </lineage>
</organism>
<evidence type="ECO:0000313" key="5">
    <source>
        <dbReference type="EMBL" id="KAK6756173.1"/>
    </source>
</evidence>
<evidence type="ECO:0000256" key="3">
    <source>
        <dbReference type="SAM" id="MobiDB-lite"/>
    </source>
</evidence>
<sequence length="336" mass="37553">MEDVTASSASEGGLSVLLSACAPPLSLDEDFGLGWDCIDTKKDVKDEILDDFDSFANSPLSHLGLESESSSPSSFSSLDLDSDPCDNSLSGFSYNEVPSPLLGMPDPTMPAVTMNDSLASAAVPARRPVMVRKRMHECSMVCWLFRTLLTSEYRALPLNAIFEIFEDTNPSSAHGRHWRQSIRHCLMSSAGFVRVLTPNPRKDFLVMNEAGSWWTVHPDCEVACAEEVFRPGLAHRCPPNGGGVVRMKMYQIDDTSEIIYRDNARGKWTNERIYARRRLPYERPRKNSFPLKPSTISLFPPKPHHLASKSLAHLRPSHVNPQRGDHFVIDHEEEVS</sequence>
<feature type="domain" description="Fork-head" evidence="4">
    <location>
        <begin position="162"/>
        <end position="236"/>
    </location>
</feature>
<dbReference type="SUPFAM" id="SSF46785">
    <property type="entry name" value="Winged helix' DNA-binding domain"/>
    <property type="match status" value="1"/>
</dbReference>
<accession>A0ABR1E0X9</accession>
<evidence type="ECO:0000313" key="6">
    <source>
        <dbReference type="Proteomes" id="UP001303046"/>
    </source>
</evidence>
<feature type="DNA-binding region" description="Fork-head" evidence="2">
    <location>
        <begin position="162"/>
        <end position="236"/>
    </location>
</feature>